<sequence length="326" mass="35590">MVITQSNINPAIHFASSTICRSRHHLLRNCFSLPRAAAFGRSLTLNTSTARTRAFSTNDTQDEIIADAEKLPNKPPICTADELHYVSVNNSGWRLALWRYTPSPQAPPRKHPLLLLSGVGTNAIGYDLSPGSSFARYMCGQGFDTWILEVRGAGLSMHGSDTKDVEKSAHAMSEFMEAAVENALCYEFDKNGKFDAQVHGRLPYELLKPNLVLRNLLLSMPPATKSISTNISTNADEAHAAHVFSRLCLQDCFQGVMCFETLNPPMGLGPLSSIEGMNEVQTENVETKVLCKPSVQEMEAAIAIAIAIAIAKGDKKKTVITENLPS</sequence>
<organism evidence="1 2">
    <name type="scientific">Fraxinus pennsylvanica</name>
    <dbReference type="NCBI Taxonomy" id="56036"/>
    <lineage>
        <taxon>Eukaryota</taxon>
        <taxon>Viridiplantae</taxon>
        <taxon>Streptophyta</taxon>
        <taxon>Embryophyta</taxon>
        <taxon>Tracheophyta</taxon>
        <taxon>Spermatophyta</taxon>
        <taxon>Magnoliopsida</taxon>
        <taxon>eudicotyledons</taxon>
        <taxon>Gunneridae</taxon>
        <taxon>Pentapetalae</taxon>
        <taxon>asterids</taxon>
        <taxon>lamiids</taxon>
        <taxon>Lamiales</taxon>
        <taxon>Oleaceae</taxon>
        <taxon>Oleeae</taxon>
        <taxon>Fraxinus</taxon>
    </lineage>
</organism>
<dbReference type="SUPFAM" id="SSF53474">
    <property type="entry name" value="alpha/beta-Hydrolases"/>
    <property type="match status" value="1"/>
</dbReference>
<protein>
    <submittedName>
        <fullName evidence="1">Uncharacterized protein</fullName>
    </submittedName>
</protein>
<proteinExistence type="predicted"/>
<gene>
    <name evidence="1" type="ORF">FPE_LOCUS3477</name>
</gene>
<dbReference type="AlphaFoldDB" id="A0AAD1YRQ0"/>
<evidence type="ECO:0000313" key="1">
    <source>
        <dbReference type="EMBL" id="CAI9756047.1"/>
    </source>
</evidence>
<dbReference type="FunFam" id="3.40.50.1820:FF:000119">
    <property type="entry name" value="Alpha/beta hydrolase family protein"/>
    <property type="match status" value="1"/>
</dbReference>
<accession>A0AAD1YRQ0</accession>
<dbReference type="PANTHER" id="PTHR12725:SF117">
    <property type="entry name" value="HALOACID DEHALOGENASE-LIKE HYDROLASE"/>
    <property type="match status" value="1"/>
</dbReference>
<name>A0AAD1YRQ0_9LAMI</name>
<dbReference type="PANTHER" id="PTHR12725">
    <property type="entry name" value="HALOACID DEHALOGENASE-LIKE HYDROLASE"/>
    <property type="match status" value="1"/>
</dbReference>
<dbReference type="InterPro" id="IPR029058">
    <property type="entry name" value="AB_hydrolase_fold"/>
</dbReference>
<dbReference type="Gene3D" id="3.40.50.1820">
    <property type="entry name" value="alpha/beta hydrolase"/>
    <property type="match status" value="1"/>
</dbReference>
<reference evidence="1" key="1">
    <citation type="submission" date="2023-05" db="EMBL/GenBank/DDBJ databases">
        <authorList>
            <person name="Huff M."/>
        </authorList>
    </citation>
    <scope>NUCLEOTIDE SEQUENCE</scope>
</reference>
<keyword evidence="2" id="KW-1185">Reference proteome</keyword>
<dbReference type="EMBL" id="OU503037">
    <property type="protein sequence ID" value="CAI9756047.1"/>
    <property type="molecule type" value="Genomic_DNA"/>
</dbReference>
<evidence type="ECO:0000313" key="2">
    <source>
        <dbReference type="Proteomes" id="UP000834106"/>
    </source>
</evidence>
<dbReference type="InterPro" id="IPR023214">
    <property type="entry name" value="HAD_sf"/>
</dbReference>
<dbReference type="Gene3D" id="3.40.50.1000">
    <property type="entry name" value="HAD superfamily/HAD-like"/>
    <property type="match status" value="1"/>
</dbReference>
<dbReference type="Proteomes" id="UP000834106">
    <property type="component" value="Chromosome 2"/>
</dbReference>